<dbReference type="RefSeq" id="WP_149653420.1">
    <property type="nucleotide sequence ID" value="NZ_VTZN01000033.1"/>
</dbReference>
<keyword evidence="2" id="KW-1133">Transmembrane helix</keyword>
<dbReference type="EMBL" id="VTZN01000033">
    <property type="protein sequence ID" value="KAA1250752.1"/>
    <property type="molecule type" value="Genomic_DNA"/>
</dbReference>
<name>A0A5B1BRR6_MYCSI</name>
<keyword evidence="4" id="KW-1185">Reference proteome</keyword>
<organism evidence="3 4">
    <name type="scientific">Mycobacterium simiae</name>
    <name type="common">Mycobacterium habana</name>
    <dbReference type="NCBI Taxonomy" id="1784"/>
    <lineage>
        <taxon>Bacteria</taxon>
        <taxon>Bacillati</taxon>
        <taxon>Actinomycetota</taxon>
        <taxon>Actinomycetes</taxon>
        <taxon>Mycobacteriales</taxon>
        <taxon>Mycobacteriaceae</taxon>
        <taxon>Mycobacterium</taxon>
        <taxon>Mycobacterium simiae complex</taxon>
    </lineage>
</organism>
<comment type="caution">
    <text evidence="3">The sequence shown here is derived from an EMBL/GenBank/DDBJ whole genome shotgun (WGS) entry which is preliminary data.</text>
</comment>
<protein>
    <submittedName>
        <fullName evidence="3">Uncharacterized protein</fullName>
    </submittedName>
</protein>
<dbReference type="Proteomes" id="UP000324701">
    <property type="component" value="Unassembled WGS sequence"/>
</dbReference>
<proteinExistence type="predicted"/>
<evidence type="ECO:0000256" key="2">
    <source>
        <dbReference type="SAM" id="Phobius"/>
    </source>
</evidence>
<gene>
    <name evidence="3" type="ORF">F0Q45_07945</name>
</gene>
<feature type="region of interest" description="Disordered" evidence="1">
    <location>
        <begin position="293"/>
        <end position="312"/>
    </location>
</feature>
<keyword evidence="2" id="KW-0472">Membrane</keyword>
<feature type="transmembrane region" description="Helical" evidence="2">
    <location>
        <begin position="110"/>
        <end position="131"/>
    </location>
</feature>
<feature type="transmembrane region" description="Helical" evidence="2">
    <location>
        <begin position="232"/>
        <end position="251"/>
    </location>
</feature>
<accession>A0A5B1BRR6</accession>
<feature type="transmembrane region" description="Helical" evidence="2">
    <location>
        <begin position="263"/>
        <end position="280"/>
    </location>
</feature>
<evidence type="ECO:0000313" key="3">
    <source>
        <dbReference type="EMBL" id="KAA1250752.1"/>
    </source>
</evidence>
<keyword evidence="2" id="KW-0812">Transmembrane</keyword>
<evidence type="ECO:0000256" key="1">
    <source>
        <dbReference type="SAM" id="MobiDB-lite"/>
    </source>
</evidence>
<sequence length="312" mass="34921">MLKQRSALDKTIAIAGIAYLAISVWAVIMPEGQMLPPAGMLATVAAMAALLLAHMFKHLDWKLMAAFVAVASVIEWAFEQINIMHGGFIWGDLRYGNYTIFSVHLGSVPIAVPLCMAVILWPTYAAVNLALDGRVVVNPHDTPWWQNVWRCVLYGFVHSWLMFMCNDLCVKHDLYRWVGHSAQRQAQDMFLGDPAAPTGWLIYVFITMLAFTFVMVPWLGRDAMRRAGTQRLDWTDGAPILFWAVMAVQNFLSAVNNPTVANVVMWTMGFFAVFTGYRFVTIMRAQRSQRSADSDQTFSADPTLTGSANNIT</sequence>
<feature type="transmembrane region" description="Helical" evidence="2">
    <location>
        <begin position="34"/>
        <end position="53"/>
    </location>
</feature>
<evidence type="ECO:0000313" key="4">
    <source>
        <dbReference type="Proteomes" id="UP000324701"/>
    </source>
</evidence>
<feature type="transmembrane region" description="Helical" evidence="2">
    <location>
        <begin position="200"/>
        <end position="220"/>
    </location>
</feature>
<dbReference type="AlphaFoldDB" id="A0A5B1BRR6"/>
<dbReference type="OrthoDB" id="4720195at2"/>
<reference evidence="3 4" key="1">
    <citation type="submission" date="2019-09" db="EMBL/GenBank/DDBJ databases">
        <title>Report of infection by Mycobacterium simiae a patient suffering from pulmonary tuberculosis.</title>
        <authorList>
            <person name="Mohanty P.S."/>
            <person name="Bansal A.K."/>
            <person name="Singh H."/>
            <person name="Sharma S."/>
            <person name="Patil S.A."/>
            <person name="Upadhaya P."/>
            <person name="Singh P.K."/>
            <person name="Kumar D."/>
            <person name="Kumar S."/>
            <person name="Singh R.K."/>
            <person name="Chaudhary B."/>
        </authorList>
    </citation>
    <scope>NUCLEOTIDE SEQUENCE [LARGE SCALE GENOMIC DNA]</scope>
    <source>
        <strain evidence="3 4">JAL-560-SIM</strain>
    </source>
</reference>
<feature type="transmembrane region" description="Helical" evidence="2">
    <location>
        <begin position="12"/>
        <end position="28"/>
    </location>
</feature>